<gene>
    <name evidence="2" type="ORF">PTD2_22077</name>
</gene>
<dbReference type="HOGENOM" id="CLU_1487868_0_0_6"/>
<evidence type="ECO:0000256" key="1">
    <source>
        <dbReference type="SAM" id="Coils"/>
    </source>
</evidence>
<dbReference type="Proteomes" id="UP000006201">
    <property type="component" value="Unassembled WGS sequence"/>
</dbReference>
<organism evidence="2 3">
    <name type="scientific">Pseudoalteromonas tunicata D2</name>
    <dbReference type="NCBI Taxonomy" id="87626"/>
    <lineage>
        <taxon>Bacteria</taxon>
        <taxon>Pseudomonadati</taxon>
        <taxon>Pseudomonadota</taxon>
        <taxon>Gammaproteobacteria</taxon>
        <taxon>Alteromonadales</taxon>
        <taxon>Pseudoalteromonadaceae</taxon>
        <taxon>Pseudoalteromonas</taxon>
    </lineage>
</organism>
<accession>A4CAZ1</accession>
<dbReference type="eggNOG" id="ENOG5033C4H">
    <property type="taxonomic scope" value="Bacteria"/>
</dbReference>
<name>A4CAZ1_9GAMM</name>
<reference evidence="2 3" key="1">
    <citation type="submission" date="2006-02" db="EMBL/GenBank/DDBJ databases">
        <authorList>
            <person name="Moran M.A."/>
            <person name="Kjelleberg S."/>
            <person name="Egan S."/>
            <person name="Saunders N."/>
            <person name="Thomas T."/>
            <person name="Ferriera S."/>
            <person name="Johnson J."/>
            <person name="Kravitz S."/>
            <person name="Halpern A."/>
            <person name="Remington K."/>
            <person name="Beeson K."/>
            <person name="Tran B."/>
            <person name="Rogers Y.-H."/>
            <person name="Friedman R."/>
            <person name="Venter J.C."/>
        </authorList>
    </citation>
    <scope>NUCLEOTIDE SEQUENCE [LARGE SCALE GENOMIC DNA]</scope>
    <source>
        <strain evidence="2 3">D2</strain>
    </source>
</reference>
<protein>
    <submittedName>
        <fullName evidence="2">Uncharacterized protein</fullName>
    </submittedName>
</protein>
<dbReference type="OrthoDB" id="8703681at2"/>
<dbReference type="STRING" id="87626.PTD2_22077"/>
<keyword evidence="1" id="KW-0175">Coiled coil</keyword>
<comment type="caution">
    <text evidence="2">The sequence shown here is derived from an EMBL/GenBank/DDBJ whole genome shotgun (WGS) entry which is preliminary data.</text>
</comment>
<keyword evidence="3" id="KW-1185">Reference proteome</keyword>
<feature type="coiled-coil region" evidence="1">
    <location>
        <begin position="76"/>
        <end position="103"/>
    </location>
</feature>
<dbReference type="PROSITE" id="PS51257">
    <property type="entry name" value="PROKAR_LIPOPROTEIN"/>
    <property type="match status" value="1"/>
</dbReference>
<dbReference type="RefSeq" id="WP_009840376.1">
    <property type="nucleotide sequence ID" value="NZ_CH959301.1"/>
</dbReference>
<dbReference type="AlphaFoldDB" id="A4CAZ1"/>
<evidence type="ECO:0000313" key="2">
    <source>
        <dbReference type="EMBL" id="EAR28549.1"/>
    </source>
</evidence>
<proteinExistence type="predicted"/>
<evidence type="ECO:0000313" key="3">
    <source>
        <dbReference type="Proteomes" id="UP000006201"/>
    </source>
</evidence>
<dbReference type="EMBL" id="AAOH01000004">
    <property type="protein sequence ID" value="EAR28549.1"/>
    <property type="molecule type" value="Genomic_DNA"/>
</dbReference>
<sequence>MHKFIVNLIPAVFAAALIGCQPTLEDEVIDEQEMVQLEQEQTNKLSEQQNANLAKQVLKQSQAVAKQEALKTSIPENVTKEELANLKAALATLTENKQASSANSCKVMAYGYKSCGGAAGYLAYSAEQVEEGLLQELVQEYTQYEKQYQLENKMVSTCDVLPQQYPAYGNGQCGMSTEQRF</sequence>